<dbReference type="OrthoDB" id="7240770at2"/>
<feature type="chain" id="PRO_5022707939" evidence="7">
    <location>
        <begin position="23"/>
        <end position="302"/>
    </location>
</feature>
<dbReference type="EMBL" id="CABPSK010000002">
    <property type="protein sequence ID" value="VVE18116.1"/>
    <property type="molecule type" value="Genomic_DNA"/>
</dbReference>
<dbReference type="NCBIfam" id="NF008063">
    <property type="entry name" value="PRK10797.1"/>
    <property type="match status" value="1"/>
</dbReference>
<feature type="signal peptide" evidence="7">
    <location>
        <begin position="1"/>
        <end position="22"/>
    </location>
</feature>
<evidence type="ECO:0000256" key="5">
    <source>
        <dbReference type="ARBA" id="ARBA00022764"/>
    </source>
</evidence>
<dbReference type="FunFam" id="3.40.190.10:FF:000052">
    <property type="entry name" value="Amino acid ABC transporter substrate-binding protein"/>
    <property type="match status" value="1"/>
</dbReference>
<dbReference type="AlphaFoldDB" id="A0A5E4W3A6"/>
<evidence type="ECO:0000256" key="2">
    <source>
        <dbReference type="ARBA" id="ARBA00010333"/>
    </source>
</evidence>
<evidence type="ECO:0000313" key="10">
    <source>
        <dbReference type="Proteomes" id="UP000366945"/>
    </source>
</evidence>
<evidence type="ECO:0000313" key="9">
    <source>
        <dbReference type="EMBL" id="VVE18116.1"/>
    </source>
</evidence>
<organism evidence="9 10">
    <name type="scientific">Pandoraea pneumonica</name>
    <dbReference type="NCBI Taxonomy" id="2508299"/>
    <lineage>
        <taxon>Bacteria</taxon>
        <taxon>Pseudomonadati</taxon>
        <taxon>Pseudomonadota</taxon>
        <taxon>Betaproteobacteria</taxon>
        <taxon>Burkholderiales</taxon>
        <taxon>Burkholderiaceae</taxon>
        <taxon>Pandoraea</taxon>
    </lineage>
</organism>
<accession>A0A5E4W3A6</accession>
<dbReference type="GO" id="GO:0005576">
    <property type="term" value="C:extracellular region"/>
    <property type="evidence" value="ECO:0007669"/>
    <property type="project" value="TreeGrafter"/>
</dbReference>
<comment type="subcellular location">
    <subcellularLocation>
        <location evidence="1">Periplasm</location>
    </subcellularLocation>
</comment>
<dbReference type="PANTHER" id="PTHR30085:SF2">
    <property type="entry name" value="GLUTAMATE_ASPARTATE IMPORT SOLUTE-BINDING PROTEIN"/>
    <property type="match status" value="1"/>
</dbReference>
<dbReference type="RefSeq" id="WP_150680221.1">
    <property type="nucleotide sequence ID" value="NZ_CABPSK010000002.1"/>
</dbReference>
<feature type="domain" description="Solute-binding protein family 3/N-terminal" evidence="8">
    <location>
        <begin position="36"/>
        <end position="268"/>
    </location>
</feature>
<dbReference type="Gene3D" id="3.40.190.10">
    <property type="entry name" value="Periplasmic binding protein-like II"/>
    <property type="match status" value="2"/>
</dbReference>
<sequence>MTLSKIALAVCCVGLMAGAAQAQESGTLKKIKDTGVISLGNRESSIPFSFYDNNHNVVGYANDVAMAIVAEVKKELKLTKLDVKQTPITSQNRIPLVQNGTIDIECGSTTNNADRQKQAAFSNTFFIIGTRLLTKNSSGVKDFDDLKGKNVVTTAGTTSERLLRQMDQDKKMGMNIISAKDHGEAAITLHQGRAVAFMMDDALLAGERAKFKDAKDYSIVGKPQSYEAYGCMMRKDDPQFKKVVDTAVANYQKSGQAFTDYKKWFQSPIPALNGTNMDFPPSAEMAALWKAPNDSADVTPAK</sequence>
<keyword evidence="6" id="KW-0029">Amino-acid transport</keyword>
<keyword evidence="5" id="KW-0574">Periplasm</keyword>
<keyword evidence="4 7" id="KW-0732">Signal</keyword>
<dbReference type="Proteomes" id="UP000366945">
    <property type="component" value="Unassembled WGS sequence"/>
</dbReference>
<keyword evidence="10" id="KW-1185">Reference proteome</keyword>
<keyword evidence="3" id="KW-0813">Transport</keyword>
<proteinExistence type="inferred from homology"/>
<evidence type="ECO:0000256" key="7">
    <source>
        <dbReference type="SAM" id="SignalP"/>
    </source>
</evidence>
<dbReference type="CDD" id="cd13688">
    <property type="entry name" value="PBP2_GltI_DEBP"/>
    <property type="match status" value="1"/>
</dbReference>
<dbReference type="Pfam" id="PF00497">
    <property type="entry name" value="SBP_bac_3"/>
    <property type="match status" value="1"/>
</dbReference>
<gene>
    <name evidence="9" type="ORF">PPN31114_03008</name>
</gene>
<reference evidence="9 10" key="1">
    <citation type="submission" date="2019-08" db="EMBL/GenBank/DDBJ databases">
        <authorList>
            <person name="Peeters C."/>
        </authorList>
    </citation>
    <scope>NUCLEOTIDE SEQUENCE [LARGE SCALE GENOMIC DNA]</scope>
    <source>
        <strain evidence="9 10">LMG 31114</strain>
    </source>
</reference>
<dbReference type="GeneID" id="300405024"/>
<protein>
    <submittedName>
        <fullName evidence="9">ABC transporter</fullName>
    </submittedName>
</protein>
<evidence type="ECO:0000256" key="3">
    <source>
        <dbReference type="ARBA" id="ARBA00022448"/>
    </source>
</evidence>
<evidence type="ECO:0000256" key="4">
    <source>
        <dbReference type="ARBA" id="ARBA00022729"/>
    </source>
</evidence>
<dbReference type="InterPro" id="IPR001638">
    <property type="entry name" value="Solute-binding_3/MltF_N"/>
</dbReference>
<evidence type="ECO:0000256" key="6">
    <source>
        <dbReference type="ARBA" id="ARBA00022970"/>
    </source>
</evidence>
<evidence type="ECO:0000256" key="1">
    <source>
        <dbReference type="ARBA" id="ARBA00004418"/>
    </source>
</evidence>
<dbReference type="SUPFAM" id="SSF53850">
    <property type="entry name" value="Periplasmic binding protein-like II"/>
    <property type="match status" value="1"/>
</dbReference>
<dbReference type="InterPro" id="IPR051455">
    <property type="entry name" value="Bact_solute-bind_prot3"/>
</dbReference>
<dbReference type="PANTHER" id="PTHR30085">
    <property type="entry name" value="AMINO ACID ABC TRANSPORTER PERMEASE"/>
    <property type="match status" value="1"/>
</dbReference>
<evidence type="ECO:0000259" key="8">
    <source>
        <dbReference type="SMART" id="SM00062"/>
    </source>
</evidence>
<name>A0A5E4W3A6_9BURK</name>
<dbReference type="SMART" id="SM00062">
    <property type="entry name" value="PBPb"/>
    <property type="match status" value="1"/>
</dbReference>
<comment type="similarity">
    <text evidence="2">Belongs to the bacterial solute-binding protein 3 family.</text>
</comment>
<dbReference type="GO" id="GO:0006865">
    <property type="term" value="P:amino acid transport"/>
    <property type="evidence" value="ECO:0007669"/>
    <property type="project" value="UniProtKB-KW"/>
</dbReference>
<dbReference type="GO" id="GO:0030288">
    <property type="term" value="C:outer membrane-bounded periplasmic space"/>
    <property type="evidence" value="ECO:0007669"/>
    <property type="project" value="TreeGrafter"/>
</dbReference>